<evidence type="ECO:0000313" key="2">
    <source>
        <dbReference type="Ensembl" id="ENSGACP00000001757.1"/>
    </source>
</evidence>
<evidence type="ECO:0000256" key="1">
    <source>
        <dbReference type="SAM" id="MobiDB-lite"/>
    </source>
</evidence>
<dbReference type="Bgee" id="ENSGACG00000001356">
    <property type="expression patterns" value="Expressed in testis and 12 other cell types or tissues"/>
</dbReference>
<protein>
    <submittedName>
        <fullName evidence="2">Uncharacterized protein</fullName>
    </submittedName>
</protein>
<sequence>MVLRDLRQQDRSSLAAGGADRPPAAALTAHWMAAASRLSIRPSVSSCTSALRILTVRADFLNHNVETLHEWTNRDLMGTARLNETFCSFWATAQQDYKDQQDLLVWSTRTTRPLRPAGLVHGDNETTETGWSGPRGQRDH</sequence>
<dbReference type="Ensembl" id="ENSGACT00000001758.1">
    <property type="protein sequence ID" value="ENSGACP00000001757.1"/>
    <property type="gene ID" value="ENSGACG00000001356.1"/>
</dbReference>
<dbReference type="InParanoid" id="G3N8X0"/>
<organism evidence="2">
    <name type="scientific">Gasterosteus aculeatus</name>
    <name type="common">Three-spined stickleback</name>
    <dbReference type="NCBI Taxonomy" id="69293"/>
    <lineage>
        <taxon>Eukaryota</taxon>
        <taxon>Metazoa</taxon>
        <taxon>Chordata</taxon>
        <taxon>Craniata</taxon>
        <taxon>Vertebrata</taxon>
        <taxon>Euteleostomi</taxon>
        <taxon>Actinopterygii</taxon>
        <taxon>Neopterygii</taxon>
        <taxon>Teleostei</taxon>
        <taxon>Neoteleostei</taxon>
        <taxon>Acanthomorphata</taxon>
        <taxon>Eupercaria</taxon>
        <taxon>Perciformes</taxon>
        <taxon>Cottioidei</taxon>
        <taxon>Gasterosteales</taxon>
        <taxon>Gasterosteidae</taxon>
        <taxon>Gasterosteus</taxon>
    </lineage>
</organism>
<dbReference type="AlphaFoldDB" id="G3N8X0"/>
<proteinExistence type="predicted"/>
<accession>G3N8X0</accession>
<name>G3N8X0_GASAC</name>
<reference evidence="2" key="2">
    <citation type="submission" date="2024-04" db="UniProtKB">
        <authorList>
            <consortium name="Ensembl"/>
        </authorList>
    </citation>
    <scope>IDENTIFICATION</scope>
</reference>
<reference evidence="2" key="1">
    <citation type="submission" date="2006-01" db="EMBL/GenBank/DDBJ databases">
        <authorList>
            <person name="Lindblad-Toh K."/>
            <person name="Mauceli E."/>
            <person name="Grabherr M."/>
            <person name="Chang J.L."/>
            <person name="Lander E.S."/>
        </authorList>
    </citation>
    <scope>NUCLEOTIDE SEQUENCE [LARGE SCALE GENOMIC DNA]</scope>
</reference>
<feature type="region of interest" description="Disordered" evidence="1">
    <location>
        <begin position="115"/>
        <end position="140"/>
    </location>
</feature>